<name>A0A182JA18_ANOAO</name>
<feature type="compositionally biased region" description="Pro residues" evidence="1">
    <location>
        <begin position="290"/>
        <end position="325"/>
    </location>
</feature>
<evidence type="ECO:0000256" key="2">
    <source>
        <dbReference type="SAM" id="SignalP"/>
    </source>
</evidence>
<sequence length="989" mass="108772">MEHRRQAAGTIALLCGLVSFLAGLAEANDGTGRLIALTPSDSTGSQQLCQDLCGECQCSGQLVGENVCLCNCDFPSASAGGSNCTVKVKRLCQQMDVECDFNGPEITYVRAGRGCHSMSCHEKHHGHDEGHEGYYGVDEEGGEYEEGYGHGAKELICCKDKKHKEKKHKHKHKKHHKKEKHSKFHIIIKGKIPEQQCHHEGDDHYGGYEEHEGYRAVAPMNRQPSPFGGHGPMEVTVWKNGKKQPLRGPPHQQQHQHPPHHQQQHQQPPKHYSHAVPPPESGPRGKSSEPPHPPPPREQPPQRPHPPAPAEPELPPGEPLTPPPNLFDGAPVAPDQRPPARVEPPKSHTTQSPPPQAPKAPPPPPAFLRPAPPPPPPPPSFYRPAPPPPPPPAPRRMEPSYSSCQLDSYDLNYFHPPQFYSAPPPPPPPKPPTPPPQSSFYRSSSSRSFDPYSSSYYQPQYETPKHYPEYDEPASYGEHDDSYGHDGPPSYGHGVHPLSDDEVEDWPPPPMRDPADILAFNQIVSRQIWQNERAILYSTPPFQPTPRPLRDEFEPPAAEIAPVQYEAGGSGEKNYYMDFPLAPPADAFIPPVPPPDSPVEFPTAEHMPVTYPGNSEEAQYRPPTPPPHYVRMKSAGRMTSFGFDRQSHGSGGYRSASHAGSQGHVWEKTTRSFIIEANPLVLAVRERHLLLGVPHEGRVVHAEEGADLVVAQEARLVGELAGKSAARRRGSDVELRLVDERERAAVGGHADEQLLLGRTLFHPLARTVVDGQLLLVVGGRVEREQRRIVADLALPLAVEVVRHHVDEVEVLGDLRHVVPGSDGLEGGGHGSGQQEARLSGRLRFALERDAQLTQQIDVGLAIVGTARILPVDVEPVKLIVAQELDRLVHELIHAEHVRPATVDQSTSFASLPRLTPRSSSRIAPISGYFTLPPQTVPLKSSMSTVHTIAPPKPFVLIQVILLRMARSSSKPTHWSPSTRYGTFISSSQT</sequence>
<feature type="chain" id="PRO_5043579345" evidence="2">
    <location>
        <begin position="28"/>
        <end position="989"/>
    </location>
</feature>
<reference evidence="3" key="1">
    <citation type="submission" date="2022-08" db="UniProtKB">
        <authorList>
            <consortium name="EnsemblMetazoa"/>
        </authorList>
    </citation>
    <scope>IDENTIFICATION</scope>
    <source>
        <strain evidence="3">EBRO</strain>
    </source>
</reference>
<keyword evidence="2" id="KW-0732">Signal</keyword>
<accession>A0A182JA18</accession>
<proteinExistence type="predicted"/>
<protein>
    <submittedName>
        <fullName evidence="3">Uncharacterized protein</fullName>
    </submittedName>
</protein>
<dbReference type="VEuPathDB" id="VectorBase:AATE014187"/>
<evidence type="ECO:0000313" key="3">
    <source>
        <dbReference type="EnsemblMetazoa" id="AATE014187-PA.1"/>
    </source>
</evidence>
<dbReference type="AlphaFoldDB" id="A0A182JA18"/>
<feature type="compositionally biased region" description="Pro residues" evidence="1">
    <location>
        <begin position="352"/>
        <end position="394"/>
    </location>
</feature>
<evidence type="ECO:0000256" key="1">
    <source>
        <dbReference type="SAM" id="MobiDB-lite"/>
    </source>
</evidence>
<dbReference type="PRINTS" id="PR01217">
    <property type="entry name" value="PRICHEXTENSN"/>
</dbReference>
<feature type="compositionally biased region" description="Low complexity" evidence="1">
    <location>
        <begin position="438"/>
        <end position="461"/>
    </location>
</feature>
<feature type="signal peptide" evidence="2">
    <location>
        <begin position="1"/>
        <end position="27"/>
    </location>
</feature>
<dbReference type="EnsemblMetazoa" id="AATE014187-RA">
    <property type="protein sequence ID" value="AATE014187-PA.1"/>
    <property type="gene ID" value="AATE014187"/>
</dbReference>
<feature type="compositionally biased region" description="Pro residues" evidence="1">
    <location>
        <begin position="422"/>
        <end position="437"/>
    </location>
</feature>
<organism evidence="3">
    <name type="scientific">Anopheles atroparvus</name>
    <name type="common">European mosquito</name>
    <dbReference type="NCBI Taxonomy" id="41427"/>
    <lineage>
        <taxon>Eukaryota</taxon>
        <taxon>Metazoa</taxon>
        <taxon>Ecdysozoa</taxon>
        <taxon>Arthropoda</taxon>
        <taxon>Hexapoda</taxon>
        <taxon>Insecta</taxon>
        <taxon>Pterygota</taxon>
        <taxon>Neoptera</taxon>
        <taxon>Endopterygota</taxon>
        <taxon>Diptera</taxon>
        <taxon>Nematocera</taxon>
        <taxon>Culicoidea</taxon>
        <taxon>Culicidae</taxon>
        <taxon>Anophelinae</taxon>
        <taxon>Anopheles</taxon>
    </lineage>
</organism>
<dbReference type="STRING" id="41427.A0A182JA18"/>
<feature type="region of interest" description="Disordered" evidence="1">
    <location>
        <begin position="241"/>
        <end position="509"/>
    </location>
</feature>